<name>A0AAV5AVV9_9FLAO</name>
<evidence type="ECO:0000256" key="6">
    <source>
        <dbReference type="ARBA" id="ARBA00023012"/>
    </source>
</evidence>
<keyword evidence="3" id="KW-0597">Phosphoprotein</keyword>
<evidence type="ECO:0000313" key="12">
    <source>
        <dbReference type="Proteomes" id="UP001208692"/>
    </source>
</evidence>
<gene>
    <name evidence="9" type="ORF">RCZ15_16520</name>
    <name evidence="10" type="ORF">RCZ16_01500</name>
</gene>
<dbReference type="InterPro" id="IPR003594">
    <property type="entry name" value="HATPase_dom"/>
</dbReference>
<dbReference type="Pfam" id="PF00512">
    <property type="entry name" value="HisKA"/>
    <property type="match status" value="1"/>
</dbReference>
<reference evidence="9 12" key="1">
    <citation type="submission" date="2021-11" db="EMBL/GenBank/DDBJ databases">
        <title>Draft genome sequence of Capnocytophaga sp. strain KC07075 isolated from cat oral cavity.</title>
        <authorList>
            <person name="Suzuki M."/>
            <person name="Imaoka K."/>
            <person name="Kimura M."/>
            <person name="Morikawa S."/>
            <person name="Maeda K."/>
        </authorList>
    </citation>
    <scope>NUCLEOTIDE SEQUENCE</scope>
    <source>
        <strain evidence="9">KC07075</strain>
        <strain evidence="10 12">KC07079</strain>
    </source>
</reference>
<evidence type="ECO:0000256" key="2">
    <source>
        <dbReference type="ARBA" id="ARBA00012438"/>
    </source>
</evidence>
<dbReference type="InterPro" id="IPR036890">
    <property type="entry name" value="HATPase_C_sf"/>
</dbReference>
<keyword evidence="12" id="KW-1185">Reference proteome</keyword>
<feature type="domain" description="Histidine kinase" evidence="8">
    <location>
        <begin position="190"/>
        <end position="372"/>
    </location>
</feature>
<dbReference type="GO" id="GO:0000155">
    <property type="term" value="F:phosphorelay sensor kinase activity"/>
    <property type="evidence" value="ECO:0007669"/>
    <property type="project" value="InterPro"/>
</dbReference>
<dbReference type="Gene3D" id="3.30.565.10">
    <property type="entry name" value="Histidine kinase-like ATPase, C-terminal domain"/>
    <property type="match status" value="1"/>
</dbReference>
<dbReference type="CDD" id="cd00075">
    <property type="entry name" value="HATPase"/>
    <property type="match status" value="1"/>
</dbReference>
<dbReference type="Pfam" id="PF02518">
    <property type="entry name" value="HATPase_c"/>
    <property type="match status" value="1"/>
</dbReference>
<dbReference type="InterPro" id="IPR050351">
    <property type="entry name" value="BphY/WalK/GraS-like"/>
</dbReference>
<evidence type="ECO:0000313" key="10">
    <source>
        <dbReference type="EMBL" id="GJM51832.1"/>
    </source>
</evidence>
<dbReference type="GO" id="GO:0005886">
    <property type="term" value="C:plasma membrane"/>
    <property type="evidence" value="ECO:0007669"/>
    <property type="project" value="TreeGrafter"/>
</dbReference>
<keyword evidence="7" id="KW-1133">Transmembrane helix</keyword>
<keyword evidence="7" id="KW-0472">Membrane</keyword>
<accession>A0AAV5AVV9</accession>
<keyword evidence="6" id="KW-0902">Two-component regulatory system</keyword>
<protein>
    <recommendedName>
        <fullName evidence="2">histidine kinase</fullName>
        <ecNumber evidence="2">2.7.13.3</ecNumber>
    </recommendedName>
</protein>
<dbReference type="SUPFAM" id="SSF47384">
    <property type="entry name" value="Homodimeric domain of signal transducing histidine kinase"/>
    <property type="match status" value="1"/>
</dbReference>
<dbReference type="PANTHER" id="PTHR45453:SF1">
    <property type="entry name" value="PHOSPHATE REGULON SENSOR PROTEIN PHOR"/>
    <property type="match status" value="1"/>
</dbReference>
<dbReference type="AlphaFoldDB" id="A0AAV5AVV9"/>
<dbReference type="Proteomes" id="UP001207736">
    <property type="component" value="Unassembled WGS sequence"/>
</dbReference>
<keyword evidence="4" id="KW-0808">Transferase</keyword>
<dbReference type="Gene3D" id="1.10.287.130">
    <property type="match status" value="1"/>
</dbReference>
<feature type="transmembrane region" description="Helical" evidence="7">
    <location>
        <begin position="101"/>
        <end position="123"/>
    </location>
</feature>
<dbReference type="SMART" id="SM00388">
    <property type="entry name" value="HisKA"/>
    <property type="match status" value="1"/>
</dbReference>
<evidence type="ECO:0000313" key="11">
    <source>
        <dbReference type="Proteomes" id="UP001207736"/>
    </source>
</evidence>
<dbReference type="Proteomes" id="UP001208692">
    <property type="component" value="Unassembled WGS sequence"/>
</dbReference>
<evidence type="ECO:0000256" key="4">
    <source>
        <dbReference type="ARBA" id="ARBA00022679"/>
    </source>
</evidence>
<dbReference type="EMBL" id="BQKB01000007">
    <property type="protein sequence ID" value="GJM51832.1"/>
    <property type="molecule type" value="Genomic_DNA"/>
</dbReference>
<evidence type="ECO:0000256" key="3">
    <source>
        <dbReference type="ARBA" id="ARBA00022553"/>
    </source>
</evidence>
<dbReference type="CDD" id="cd00082">
    <property type="entry name" value="HisKA"/>
    <property type="match status" value="1"/>
</dbReference>
<dbReference type="GO" id="GO:0016036">
    <property type="term" value="P:cellular response to phosphate starvation"/>
    <property type="evidence" value="ECO:0007669"/>
    <property type="project" value="TreeGrafter"/>
</dbReference>
<comment type="caution">
    <text evidence="9">The sequence shown here is derived from an EMBL/GenBank/DDBJ whole genome shotgun (WGS) entry which is preliminary data.</text>
</comment>
<evidence type="ECO:0000256" key="1">
    <source>
        <dbReference type="ARBA" id="ARBA00000085"/>
    </source>
</evidence>
<keyword evidence="7" id="KW-0812">Transmembrane</keyword>
<evidence type="ECO:0000313" key="9">
    <source>
        <dbReference type="EMBL" id="GJM50679.1"/>
    </source>
</evidence>
<dbReference type="InterPro" id="IPR003661">
    <property type="entry name" value="HisK_dim/P_dom"/>
</dbReference>
<organism evidence="9 11">
    <name type="scientific">Capnocytophaga catalasegens</name>
    <dbReference type="NCBI Taxonomy" id="1004260"/>
    <lineage>
        <taxon>Bacteria</taxon>
        <taxon>Pseudomonadati</taxon>
        <taxon>Bacteroidota</taxon>
        <taxon>Flavobacteriia</taxon>
        <taxon>Flavobacteriales</taxon>
        <taxon>Flavobacteriaceae</taxon>
        <taxon>Capnocytophaga</taxon>
    </lineage>
</organism>
<evidence type="ECO:0000259" key="8">
    <source>
        <dbReference type="PROSITE" id="PS50109"/>
    </source>
</evidence>
<comment type="catalytic activity">
    <reaction evidence="1">
        <text>ATP + protein L-histidine = ADP + protein N-phospho-L-histidine.</text>
        <dbReference type="EC" id="2.7.13.3"/>
    </reaction>
</comment>
<dbReference type="SUPFAM" id="SSF55874">
    <property type="entry name" value="ATPase domain of HSP90 chaperone/DNA topoisomerase II/histidine kinase"/>
    <property type="match status" value="1"/>
</dbReference>
<dbReference type="InterPro" id="IPR036097">
    <property type="entry name" value="HisK_dim/P_sf"/>
</dbReference>
<sequence>MLDEVYDNVDDGLKNQKIAIIREAYKNPSLLEINEYEINQFRILPAKEIFNERNQFSNEFYYMPYDEEMEPYRVLKTGFYASDGQPYTLEIRTSTVEEDDLLLDFAVALVVLYIVLVLSVFFINRFVIKKVWKPFNTILGNLNHYEFGNESDLQPVKTNVIEFYRLDRSIHQMWQRNEQIFEEQKTFIENASHELQTPLAIVINKMELLLEDETLSEQHLQQLATIKIDLSRLVGLNKALLTLSRIENKQYKEVESVNFVHLAQNIIDNFAELLEYKEIKFNINSKKDFVCQINKNLAMILISNLIRNAIKYNLHGGIIEIESNMTSFSIKNTGKNTSLNSDIIFTRFYKDMESNTSNGLGLAIVKSIINTYPYLSIAYFFQEGKHCFCIKKEKSF</sequence>
<dbReference type="InterPro" id="IPR005467">
    <property type="entry name" value="His_kinase_dom"/>
</dbReference>
<dbReference type="GO" id="GO:0004721">
    <property type="term" value="F:phosphoprotein phosphatase activity"/>
    <property type="evidence" value="ECO:0007669"/>
    <property type="project" value="TreeGrafter"/>
</dbReference>
<proteinExistence type="predicted"/>
<evidence type="ECO:0000256" key="7">
    <source>
        <dbReference type="SAM" id="Phobius"/>
    </source>
</evidence>
<dbReference type="EC" id="2.7.13.3" evidence="2"/>
<dbReference type="PANTHER" id="PTHR45453">
    <property type="entry name" value="PHOSPHATE REGULON SENSOR PROTEIN PHOR"/>
    <property type="match status" value="1"/>
</dbReference>
<keyword evidence="5 9" id="KW-0418">Kinase</keyword>
<evidence type="ECO:0000256" key="5">
    <source>
        <dbReference type="ARBA" id="ARBA00022777"/>
    </source>
</evidence>
<dbReference type="PROSITE" id="PS50109">
    <property type="entry name" value="HIS_KIN"/>
    <property type="match status" value="1"/>
</dbReference>
<dbReference type="EMBL" id="BQKA01000033">
    <property type="protein sequence ID" value="GJM50679.1"/>
    <property type="molecule type" value="Genomic_DNA"/>
</dbReference>